<proteinExistence type="inferred from homology"/>
<keyword evidence="4 6" id="KW-1133">Transmembrane helix</keyword>
<dbReference type="GO" id="GO:0033013">
    <property type="term" value="P:tetrapyrrole metabolic process"/>
    <property type="evidence" value="ECO:0007669"/>
    <property type="project" value="UniProtKB-ARBA"/>
</dbReference>
<protein>
    <submittedName>
        <fullName evidence="7">Uncharacterized protein</fullName>
    </submittedName>
</protein>
<dbReference type="PANTHER" id="PTHR10057:SF0">
    <property type="entry name" value="TRANSLOCATOR PROTEIN"/>
    <property type="match status" value="1"/>
</dbReference>
<organism evidence="7 9">
    <name type="scientific">Volvox reticuliferus</name>
    <dbReference type="NCBI Taxonomy" id="1737510"/>
    <lineage>
        <taxon>Eukaryota</taxon>
        <taxon>Viridiplantae</taxon>
        <taxon>Chlorophyta</taxon>
        <taxon>core chlorophytes</taxon>
        <taxon>Chlorophyceae</taxon>
        <taxon>CS clade</taxon>
        <taxon>Chlamydomonadales</taxon>
        <taxon>Volvocaceae</taxon>
        <taxon>Volvox</taxon>
    </lineage>
</organism>
<dbReference type="OrthoDB" id="8841220at2759"/>
<dbReference type="GO" id="GO:0016020">
    <property type="term" value="C:membrane"/>
    <property type="evidence" value="ECO:0007669"/>
    <property type="project" value="UniProtKB-SubCell"/>
</dbReference>
<feature type="transmembrane region" description="Helical" evidence="6">
    <location>
        <begin position="102"/>
        <end position="125"/>
    </location>
</feature>
<dbReference type="FunFam" id="1.20.1260.100:FF:000001">
    <property type="entry name" value="translocator protein 2"/>
    <property type="match status" value="1"/>
</dbReference>
<dbReference type="AlphaFoldDB" id="A0A8J4FBS6"/>
<comment type="subcellular location">
    <subcellularLocation>
        <location evidence="1">Membrane</location>
        <topology evidence="1">Multi-pass membrane protein</topology>
    </subcellularLocation>
</comment>
<dbReference type="Proteomes" id="UP000722791">
    <property type="component" value="Unassembled WGS sequence"/>
</dbReference>
<dbReference type="Pfam" id="PF03073">
    <property type="entry name" value="TspO_MBR"/>
    <property type="match status" value="1"/>
</dbReference>
<evidence type="ECO:0000256" key="1">
    <source>
        <dbReference type="ARBA" id="ARBA00004141"/>
    </source>
</evidence>
<feature type="transmembrane region" description="Helical" evidence="6">
    <location>
        <begin position="46"/>
        <end position="67"/>
    </location>
</feature>
<evidence type="ECO:0000256" key="4">
    <source>
        <dbReference type="ARBA" id="ARBA00022989"/>
    </source>
</evidence>
<keyword evidence="5 6" id="KW-0472">Membrane</keyword>
<dbReference type="Proteomes" id="UP000747110">
    <property type="component" value="Unassembled WGS sequence"/>
</dbReference>
<dbReference type="InterPro" id="IPR038330">
    <property type="entry name" value="TspO/MBR-related_sf"/>
</dbReference>
<dbReference type="PANTHER" id="PTHR10057">
    <property type="entry name" value="PERIPHERAL-TYPE BENZODIAZEPINE RECEPTOR"/>
    <property type="match status" value="1"/>
</dbReference>
<evidence type="ECO:0000313" key="8">
    <source>
        <dbReference type="EMBL" id="GIM05828.1"/>
    </source>
</evidence>
<evidence type="ECO:0000313" key="9">
    <source>
        <dbReference type="Proteomes" id="UP000747110"/>
    </source>
</evidence>
<feature type="transmembrane region" description="Helical" evidence="6">
    <location>
        <begin position="73"/>
        <end position="90"/>
    </location>
</feature>
<comment type="caution">
    <text evidence="7">The sequence shown here is derived from an EMBL/GenBank/DDBJ whole genome shotgun (WGS) entry which is preliminary data.</text>
</comment>
<dbReference type="CDD" id="cd15904">
    <property type="entry name" value="TSPO_MBR"/>
    <property type="match status" value="1"/>
</dbReference>
<name>A0A8J4FBS6_9CHLO</name>
<feature type="transmembrane region" description="Helical" evidence="6">
    <location>
        <begin position="137"/>
        <end position="157"/>
    </location>
</feature>
<comment type="similarity">
    <text evidence="2">Belongs to the TspO/BZRP family.</text>
</comment>
<accession>A0A8J4FBS6</accession>
<sequence>MGNALSLAISIGVPLVGGMVGGIVTQKDVTTWYPTIKKPKWTPPNFLFPTVWSALYVMMGTASWLVWQKKGKNTTALALYGAQLVLNFIWNPLFFKTHKTDLALVDITALLGVATAATVSMSLATSPAVQLPLMVPYLLWVSYATALNANICMNNPSERLFKSRKQRDRETKAAKDAGKPGSVVAEAAKAAVTGVEAVKAASEAVSAGSAAVKHASAAAKPVAAAAAKVKQTAKGLSHAAKDVGVALGVAEPETAPPPAELAGATPATMAPASRAMAEEVQRAAVAPGSAPGTI</sequence>
<dbReference type="InterPro" id="IPR004307">
    <property type="entry name" value="TspO_MBR"/>
</dbReference>
<evidence type="ECO:0000313" key="7">
    <source>
        <dbReference type="EMBL" id="GIL69672.1"/>
    </source>
</evidence>
<evidence type="ECO:0000256" key="6">
    <source>
        <dbReference type="SAM" id="Phobius"/>
    </source>
</evidence>
<evidence type="ECO:0000256" key="3">
    <source>
        <dbReference type="ARBA" id="ARBA00022692"/>
    </source>
</evidence>
<keyword evidence="9" id="KW-1185">Reference proteome</keyword>
<gene>
    <name evidence="7" type="ORF">Vretifemale_507</name>
    <name evidence="8" type="ORF">Vretimale_10209</name>
</gene>
<reference evidence="7" key="1">
    <citation type="journal article" date="2021" name="Proc. Natl. Acad. Sci. U.S.A.">
        <title>Three genomes in the algal genus Volvox reveal the fate of a haploid sex-determining region after a transition to homothallism.</title>
        <authorList>
            <person name="Yamamoto K."/>
            <person name="Hamaji T."/>
            <person name="Kawai-Toyooka H."/>
            <person name="Matsuzaki R."/>
            <person name="Takahashi F."/>
            <person name="Nishimura Y."/>
            <person name="Kawachi M."/>
            <person name="Noguchi H."/>
            <person name="Minakuchi Y."/>
            <person name="Umen J.G."/>
            <person name="Toyoda A."/>
            <person name="Nozaki H."/>
        </authorList>
    </citation>
    <scope>NUCLEOTIDE SEQUENCE</scope>
    <source>
        <strain evidence="8">NIES-3785</strain>
        <strain evidence="7">NIES-3786</strain>
    </source>
</reference>
<dbReference type="Gene3D" id="1.20.1260.100">
    <property type="entry name" value="TspO/MBR protein"/>
    <property type="match status" value="1"/>
</dbReference>
<evidence type="ECO:0000256" key="2">
    <source>
        <dbReference type="ARBA" id="ARBA00007524"/>
    </source>
</evidence>
<evidence type="ECO:0000256" key="5">
    <source>
        <dbReference type="ARBA" id="ARBA00023136"/>
    </source>
</evidence>
<dbReference type="EMBL" id="BNCP01000001">
    <property type="protein sequence ID" value="GIL69672.1"/>
    <property type="molecule type" value="Genomic_DNA"/>
</dbReference>
<keyword evidence="3 6" id="KW-0812">Transmembrane</keyword>
<dbReference type="EMBL" id="BNCQ01000019">
    <property type="protein sequence ID" value="GIM05828.1"/>
    <property type="molecule type" value="Genomic_DNA"/>
</dbReference>
<feature type="transmembrane region" description="Helical" evidence="6">
    <location>
        <begin position="6"/>
        <end position="25"/>
    </location>
</feature>